<dbReference type="RefSeq" id="WP_345263294.1">
    <property type="nucleotide sequence ID" value="NZ_BAABIM010000001.1"/>
</dbReference>
<evidence type="ECO:0000259" key="3">
    <source>
        <dbReference type="Pfam" id="PF13670"/>
    </source>
</evidence>
<feature type="domain" description="PepSY" evidence="2">
    <location>
        <begin position="150"/>
        <end position="194"/>
    </location>
</feature>
<evidence type="ECO:0000259" key="2">
    <source>
        <dbReference type="Pfam" id="PF03413"/>
    </source>
</evidence>
<comment type="caution">
    <text evidence="4">The sequence shown here is derived from an EMBL/GenBank/DDBJ whole genome shotgun (WGS) entry which is preliminary data.</text>
</comment>
<evidence type="ECO:0000313" key="5">
    <source>
        <dbReference type="Proteomes" id="UP001500621"/>
    </source>
</evidence>
<feature type="region of interest" description="Disordered" evidence="1">
    <location>
        <begin position="41"/>
        <end position="176"/>
    </location>
</feature>
<proteinExistence type="predicted"/>
<gene>
    <name evidence="4" type="ORF">GCM10023226_10220</name>
</gene>
<feature type="domain" description="PepSY" evidence="3">
    <location>
        <begin position="25"/>
        <end position="100"/>
    </location>
</feature>
<dbReference type="Gene3D" id="3.30.505.20">
    <property type="match status" value="2"/>
</dbReference>
<dbReference type="Pfam" id="PF13670">
    <property type="entry name" value="PepSY_2"/>
    <property type="match status" value="1"/>
</dbReference>
<feature type="compositionally biased region" description="Acidic residues" evidence="1">
    <location>
        <begin position="116"/>
        <end position="135"/>
    </location>
</feature>
<reference evidence="5" key="1">
    <citation type="journal article" date="2019" name="Int. J. Syst. Evol. Microbiol.">
        <title>The Global Catalogue of Microorganisms (GCM) 10K type strain sequencing project: providing services to taxonomists for standard genome sequencing and annotation.</title>
        <authorList>
            <consortium name="The Broad Institute Genomics Platform"/>
            <consortium name="The Broad Institute Genome Sequencing Center for Infectious Disease"/>
            <person name="Wu L."/>
            <person name="Ma J."/>
        </authorList>
    </citation>
    <scope>NUCLEOTIDE SEQUENCE [LARGE SCALE GENOMIC DNA]</scope>
    <source>
        <strain evidence="5">JCM 18127</strain>
    </source>
</reference>
<keyword evidence="5" id="KW-1185">Reference proteome</keyword>
<organism evidence="4 5">
    <name type="scientific">Nocardioides nanhaiensis</name>
    <dbReference type="NCBI Taxonomy" id="1476871"/>
    <lineage>
        <taxon>Bacteria</taxon>
        <taxon>Bacillati</taxon>
        <taxon>Actinomycetota</taxon>
        <taxon>Actinomycetes</taxon>
        <taxon>Propionibacteriales</taxon>
        <taxon>Nocardioidaceae</taxon>
        <taxon>Nocardioides</taxon>
    </lineage>
</organism>
<name>A0ABP8VXT2_9ACTN</name>
<feature type="compositionally biased region" description="Basic and acidic residues" evidence="1">
    <location>
        <begin position="74"/>
        <end position="115"/>
    </location>
</feature>
<evidence type="ECO:0000256" key="1">
    <source>
        <dbReference type="SAM" id="MobiDB-lite"/>
    </source>
</evidence>
<dbReference type="InterPro" id="IPR025711">
    <property type="entry name" value="PepSY"/>
</dbReference>
<dbReference type="Pfam" id="PF03413">
    <property type="entry name" value="PepSY"/>
    <property type="match status" value="1"/>
</dbReference>
<evidence type="ECO:0000313" key="4">
    <source>
        <dbReference type="EMBL" id="GAA4674997.1"/>
    </source>
</evidence>
<accession>A0ABP8VXT2</accession>
<dbReference type="EMBL" id="BAABIM010000001">
    <property type="protein sequence ID" value="GAA4674997.1"/>
    <property type="molecule type" value="Genomic_DNA"/>
</dbReference>
<feature type="compositionally biased region" description="Basic and acidic residues" evidence="1">
    <location>
        <begin position="136"/>
        <end position="152"/>
    </location>
</feature>
<dbReference type="Proteomes" id="UP001500621">
    <property type="component" value="Unassembled WGS sequence"/>
</dbReference>
<protein>
    <recommendedName>
        <fullName evidence="2 3">PepSY domain-containing protein</fullName>
    </recommendedName>
</protein>
<sequence length="209" mass="22470">MKNPLARLRTRTRDLPRKRVVVPALAVVAVLGAGGVAVAATAGPDDLQGTDRDRAASAALEFAGGGTVTDAETSDDRGTAYEVDVTREDGTEVEVHLDDAYQVVRSDEDRDGRDDDDRDDDDRDDSDDRDDDDSDDRGGDDRAVTAEQREQAETAALAEVPGTVTEVEAEDDGATSGEVYEVHVLTAEGQEWHVGLAEDFTVVEKHLDD</sequence>